<comment type="caution">
    <text evidence="3">The sequence shown here is derived from an EMBL/GenBank/DDBJ whole genome shotgun (WGS) entry which is preliminary data.</text>
</comment>
<evidence type="ECO:0000313" key="4">
    <source>
        <dbReference type="Proteomes" id="UP001153365"/>
    </source>
</evidence>
<dbReference type="PROSITE" id="PS51375">
    <property type="entry name" value="PPR"/>
    <property type="match status" value="1"/>
</dbReference>
<evidence type="ECO:0000256" key="1">
    <source>
        <dbReference type="PROSITE-ProRule" id="PRU00708"/>
    </source>
</evidence>
<gene>
    <name evidence="3" type="ORF">PPACK8108_LOCUS2745</name>
</gene>
<dbReference type="Proteomes" id="UP001153365">
    <property type="component" value="Unassembled WGS sequence"/>
</dbReference>
<feature type="repeat" description="PPR" evidence="1">
    <location>
        <begin position="247"/>
        <end position="281"/>
    </location>
</feature>
<proteinExistence type="predicted"/>
<accession>A0AAV0AKE4</accession>
<reference evidence="3" key="1">
    <citation type="submission" date="2022-06" db="EMBL/GenBank/DDBJ databases">
        <authorList>
            <consortium name="SYNGENTA / RWTH Aachen University"/>
        </authorList>
    </citation>
    <scope>NUCLEOTIDE SEQUENCE</scope>
</reference>
<evidence type="ECO:0000313" key="3">
    <source>
        <dbReference type="EMBL" id="CAH7668263.1"/>
    </source>
</evidence>
<dbReference type="InterPro" id="IPR002885">
    <property type="entry name" value="PPR_rpt"/>
</dbReference>
<dbReference type="AlphaFoldDB" id="A0AAV0AKE4"/>
<protein>
    <submittedName>
        <fullName evidence="3">Expressed protein</fullName>
    </submittedName>
</protein>
<name>A0AAV0AKE4_PHAPC</name>
<feature type="region of interest" description="Disordered" evidence="2">
    <location>
        <begin position="102"/>
        <end position="123"/>
    </location>
</feature>
<dbReference type="InterPro" id="IPR011990">
    <property type="entry name" value="TPR-like_helical_dom_sf"/>
</dbReference>
<organism evidence="3 4">
    <name type="scientific">Phakopsora pachyrhizi</name>
    <name type="common">Asian soybean rust disease fungus</name>
    <dbReference type="NCBI Taxonomy" id="170000"/>
    <lineage>
        <taxon>Eukaryota</taxon>
        <taxon>Fungi</taxon>
        <taxon>Dikarya</taxon>
        <taxon>Basidiomycota</taxon>
        <taxon>Pucciniomycotina</taxon>
        <taxon>Pucciniomycetes</taxon>
        <taxon>Pucciniales</taxon>
        <taxon>Phakopsoraceae</taxon>
        <taxon>Phakopsora</taxon>
    </lineage>
</organism>
<keyword evidence="4" id="KW-1185">Reference proteome</keyword>
<dbReference type="Gene3D" id="1.25.40.10">
    <property type="entry name" value="Tetratricopeptide repeat domain"/>
    <property type="match status" value="1"/>
</dbReference>
<sequence>MHNPFLRSFAAFSNRESVKSHRSSSLRYIHSSFINPTGKSKDTMNSETVKFPSPSVRRGKPKYTLRIRDPLRLILPRSDGERGIKGIIIDDRRKNNQSLLDNLSISKGKKPETSPMPVYLSSHKRSKKVTSTLEVMKEAMQQVINSGTCLRKHSHLQRTGSSYNTICPIEPYLPQSSCANSSSTLRDSDDRLKRWGKIYINYLKSSPNPKEFAFRLQDLINKRLPKRLSEHIAFLHSTHNDLSHLVSTDSYNELIKFFYRANKYHRARGLLEEMVERGIDKDCKTRELIMCSYQALNKFKGVELTLEAMKSVDEFYPDCWIHLFSIRPRRHKDLQHFDSMDQASKETRPGEPMTARVFLAGWRWNIKGIYNNGMALVNLSKRMMESNQWEKAYILVDTALALDANSRSLIDGSTSRLQISPYWATSLLNTLIFGLYNIKQASKRSSKNQPQSKSNIDPLKPTFVHQFKASISNDAVCDQKTLEELLSTIQPMTNVFKFIDFFLERHRCHRIQVSPSLLLNSLRLKTCLPPSTIKLILKKWIENYGLDQKVFGSRLGVRLIHVISSWFANLLRGINLSLSSPSCDSNRFDPKIYCQLYKEYNSLIELWNGADCSIPSLKAIILRGPIDGRSIRGRTSFYSAQKLNSIKIGIKRLSQLRKKLKDLEPYEKKIVLNAKDLCDQKQAKQLLGEEDPFNEYFNQICRYDPDGFFKKLAGEVVESELKRLDWEKGLLIESSSKKKNYIKTLYKLYPEKPGLKPICLRAATL</sequence>
<evidence type="ECO:0000256" key="2">
    <source>
        <dbReference type="SAM" id="MobiDB-lite"/>
    </source>
</evidence>
<dbReference type="EMBL" id="CALTRL010000456">
    <property type="protein sequence ID" value="CAH7668263.1"/>
    <property type="molecule type" value="Genomic_DNA"/>
</dbReference>